<evidence type="ECO:0000256" key="3">
    <source>
        <dbReference type="PROSITE-ProRule" id="PRU00335"/>
    </source>
</evidence>
<keyword evidence="1" id="KW-0678">Repressor</keyword>
<dbReference type="InterPro" id="IPR050624">
    <property type="entry name" value="HTH-type_Tx_Regulator"/>
</dbReference>
<dbReference type="InterPro" id="IPR039532">
    <property type="entry name" value="TetR_C_Firmicutes"/>
</dbReference>
<feature type="DNA-binding region" description="H-T-H motif" evidence="3">
    <location>
        <begin position="34"/>
        <end position="53"/>
    </location>
</feature>
<dbReference type="EMBL" id="JAROCA020000001">
    <property type="protein sequence ID" value="MDY0404782.1"/>
    <property type="molecule type" value="Genomic_DNA"/>
</dbReference>
<dbReference type="Proteomes" id="UP001228376">
    <property type="component" value="Unassembled WGS sequence"/>
</dbReference>
<dbReference type="Gene3D" id="1.10.357.10">
    <property type="entry name" value="Tetracycline Repressor, domain 2"/>
    <property type="match status" value="1"/>
</dbReference>
<dbReference type="PANTHER" id="PTHR43479:SF7">
    <property type="entry name" value="TETR-FAMILY TRANSCRIPTIONAL REGULATOR"/>
    <property type="match status" value="1"/>
</dbReference>
<dbReference type="Pfam" id="PF14278">
    <property type="entry name" value="TetR_C_8"/>
    <property type="match status" value="1"/>
</dbReference>
<dbReference type="PROSITE" id="PS50977">
    <property type="entry name" value="HTH_TETR_2"/>
    <property type="match status" value="1"/>
</dbReference>
<name>A0ABU5CEM0_9BACI</name>
<dbReference type="Pfam" id="PF00440">
    <property type="entry name" value="TetR_N"/>
    <property type="match status" value="1"/>
</dbReference>
<keyword evidence="2 3" id="KW-0238">DNA-binding</keyword>
<keyword evidence="6" id="KW-1185">Reference proteome</keyword>
<comment type="caution">
    <text evidence="5">The sequence shown here is derived from an EMBL/GenBank/DDBJ whole genome shotgun (WGS) entry which is preliminary data.</text>
</comment>
<gene>
    <name evidence="5" type="ORF">P5G51_004645</name>
</gene>
<evidence type="ECO:0000259" key="4">
    <source>
        <dbReference type="PROSITE" id="PS50977"/>
    </source>
</evidence>
<dbReference type="PANTHER" id="PTHR43479">
    <property type="entry name" value="ACREF/ENVCD OPERON REPRESSOR-RELATED"/>
    <property type="match status" value="1"/>
</dbReference>
<dbReference type="SUPFAM" id="SSF46689">
    <property type="entry name" value="Homeodomain-like"/>
    <property type="match status" value="1"/>
</dbReference>
<dbReference type="RefSeq" id="WP_306065191.1">
    <property type="nucleotide sequence ID" value="NZ_JAROCA020000001.1"/>
</dbReference>
<accession>A0ABU5CEM0</accession>
<evidence type="ECO:0000256" key="1">
    <source>
        <dbReference type="ARBA" id="ARBA00022491"/>
    </source>
</evidence>
<dbReference type="InterPro" id="IPR001647">
    <property type="entry name" value="HTH_TetR"/>
</dbReference>
<sequence length="201" mass="24025">MAANYPDKRVRRSTADFQNALFSLMEKNAFNDITITQIVNTAGYNRGTFYSHYKKKEDLLQELMDDMFEKMVKAYRQSYIDLSVIDLNEMPAESIVFFNHFYENKRFYKLMLEQRIKTNFTEKLIKQLDTLFRNDFRYPMQDNKEIDIYLFMSYRVYGTTGLIVEWIENDFQHSPSYLASQIVRIYSSCTPVVYVREGIRG</sequence>
<evidence type="ECO:0000313" key="6">
    <source>
        <dbReference type="Proteomes" id="UP001228376"/>
    </source>
</evidence>
<dbReference type="InterPro" id="IPR009057">
    <property type="entry name" value="Homeodomain-like_sf"/>
</dbReference>
<evidence type="ECO:0000313" key="5">
    <source>
        <dbReference type="EMBL" id="MDY0404782.1"/>
    </source>
</evidence>
<reference evidence="5 6" key="1">
    <citation type="submission" date="2023-10" db="EMBL/GenBank/DDBJ databases">
        <title>179-bfca-hs.</title>
        <authorList>
            <person name="Miliotis G."/>
            <person name="Sengupta P."/>
            <person name="Hameed A."/>
            <person name="Chuvochina M."/>
            <person name="Mcdonagh F."/>
            <person name="Simpson A.C."/>
            <person name="Singh N.K."/>
            <person name="Rekha P.D."/>
            <person name="Raman K."/>
            <person name="Hugenholtz P."/>
            <person name="Venkateswaran K."/>
        </authorList>
    </citation>
    <scope>NUCLEOTIDE SEQUENCE [LARGE SCALE GENOMIC DNA]</scope>
    <source>
        <strain evidence="5 6">179-BFC-A-HS</strain>
    </source>
</reference>
<evidence type="ECO:0000256" key="2">
    <source>
        <dbReference type="ARBA" id="ARBA00023125"/>
    </source>
</evidence>
<protein>
    <submittedName>
        <fullName evidence="5">TetR/AcrR family transcriptional regulator</fullName>
    </submittedName>
</protein>
<organism evidence="5 6">
    <name type="scientific">Tigheibacillus jepli</name>
    <dbReference type="NCBI Taxonomy" id="3035914"/>
    <lineage>
        <taxon>Bacteria</taxon>
        <taxon>Bacillati</taxon>
        <taxon>Bacillota</taxon>
        <taxon>Bacilli</taxon>
        <taxon>Bacillales</taxon>
        <taxon>Bacillaceae</taxon>
        <taxon>Tigheibacillus</taxon>
    </lineage>
</organism>
<proteinExistence type="predicted"/>
<feature type="domain" description="HTH tetR-type" evidence="4">
    <location>
        <begin position="11"/>
        <end position="71"/>
    </location>
</feature>